<sequence>MTKHKSLADFIQRTKDNLTIIYNPKDKTTDETYEVTQLINSLLGLLVLPQQKFFDEIKKKKVIINGTRFPKVIQTVQGGTELNAPHEKTMEFSEIIRHLRNSITHFKVNFINEDELIKGVQFTDDNKDYVNKYDEWVLIFDTISKLKIFVEDFSNQIIEPAKNKPPL</sequence>
<accession>A0A3A4RAL6</accession>
<dbReference type="Pfam" id="PF18736">
    <property type="entry name" value="pEK499_p136"/>
    <property type="match status" value="1"/>
</dbReference>
<evidence type="ECO:0000313" key="3">
    <source>
        <dbReference type="Proteomes" id="UP000266426"/>
    </source>
</evidence>
<dbReference type="AlphaFoldDB" id="A0A3A4RAL6"/>
<evidence type="ECO:0000313" key="2">
    <source>
        <dbReference type="EMBL" id="RJP59827.1"/>
    </source>
</evidence>
<organism evidence="2 3">
    <name type="scientific">Candidatus Auribacter fodinae</name>
    <dbReference type="NCBI Taxonomy" id="2093366"/>
    <lineage>
        <taxon>Bacteria</taxon>
        <taxon>Pseudomonadati</taxon>
        <taxon>Candidatus Auribacterota</taxon>
        <taxon>Candidatus Auribacteria</taxon>
        <taxon>Candidatus Auribacterales</taxon>
        <taxon>Candidatus Auribacteraceae</taxon>
        <taxon>Candidatus Auribacter</taxon>
    </lineage>
</organism>
<dbReference type="InterPro" id="IPR041318">
    <property type="entry name" value="pEK499_p136"/>
</dbReference>
<dbReference type="Proteomes" id="UP000266426">
    <property type="component" value="Unassembled WGS sequence"/>
</dbReference>
<protein>
    <recommendedName>
        <fullName evidence="1">pEK499-p136 HEPN domain-containing protein</fullName>
    </recommendedName>
</protein>
<name>A0A3A4RAL6_9BACT</name>
<gene>
    <name evidence="2" type="ORF">C4541_05435</name>
</gene>
<comment type="caution">
    <text evidence="2">The sequence shown here is derived from an EMBL/GenBank/DDBJ whole genome shotgun (WGS) entry which is preliminary data.</text>
</comment>
<evidence type="ECO:0000259" key="1">
    <source>
        <dbReference type="Pfam" id="PF18736"/>
    </source>
</evidence>
<reference evidence="2 3" key="1">
    <citation type="journal article" date="2017" name="ISME J.">
        <title>Energy and carbon metabolisms in a deep terrestrial subsurface fluid microbial community.</title>
        <authorList>
            <person name="Momper L."/>
            <person name="Jungbluth S.P."/>
            <person name="Lee M.D."/>
            <person name="Amend J.P."/>
        </authorList>
    </citation>
    <scope>NUCLEOTIDE SEQUENCE [LARGE SCALE GENOMIC DNA]</scope>
    <source>
        <strain evidence="2">SURF_26</strain>
    </source>
</reference>
<proteinExistence type="predicted"/>
<dbReference type="EMBL" id="QZJZ01000041">
    <property type="protein sequence ID" value="RJP59827.1"/>
    <property type="molecule type" value="Genomic_DNA"/>
</dbReference>
<feature type="domain" description="pEK499-p136 HEPN" evidence="1">
    <location>
        <begin position="8"/>
        <end position="128"/>
    </location>
</feature>